<evidence type="ECO:0000313" key="2">
    <source>
        <dbReference type="Proteomes" id="UP000525078"/>
    </source>
</evidence>
<proteinExistence type="predicted"/>
<name>A0A7J6E219_CANSA</name>
<accession>A0A7J6E219</accession>
<gene>
    <name evidence="1" type="ORF">F8388_008749</name>
</gene>
<dbReference type="Proteomes" id="UP000525078">
    <property type="component" value="Unassembled WGS sequence"/>
</dbReference>
<comment type="caution">
    <text evidence="1">The sequence shown here is derived from an EMBL/GenBank/DDBJ whole genome shotgun (WGS) entry which is preliminary data.</text>
</comment>
<dbReference type="AlphaFoldDB" id="A0A7J6E219"/>
<protein>
    <submittedName>
        <fullName evidence="1">Uncharacterized protein</fullName>
    </submittedName>
</protein>
<sequence>MTPTHILLNTFYDNLRASACRCDNASPFGCKGLRSVDRFLASFVLLANIDFSKGWGFLCCPGEERFDDDEIS</sequence>
<evidence type="ECO:0000313" key="1">
    <source>
        <dbReference type="EMBL" id="KAF4351739.1"/>
    </source>
</evidence>
<reference evidence="1 2" key="1">
    <citation type="journal article" date="2020" name="bioRxiv">
        <title>Sequence and annotation of 42 cannabis genomes reveals extensive copy number variation in cannabinoid synthesis and pathogen resistance genes.</title>
        <authorList>
            <person name="Mckernan K.J."/>
            <person name="Helbert Y."/>
            <person name="Kane L.T."/>
            <person name="Ebling H."/>
            <person name="Zhang L."/>
            <person name="Liu B."/>
            <person name="Eaton Z."/>
            <person name="Mclaughlin S."/>
            <person name="Kingan S."/>
            <person name="Baybayan P."/>
            <person name="Concepcion G."/>
            <person name="Jordan M."/>
            <person name="Riva A."/>
            <person name="Barbazuk W."/>
            <person name="Harkins T."/>
        </authorList>
    </citation>
    <scope>NUCLEOTIDE SEQUENCE [LARGE SCALE GENOMIC DNA]</scope>
    <source>
        <strain evidence="2">cv. Jamaican Lion 4</strain>
        <tissue evidence="1">Leaf</tissue>
    </source>
</reference>
<dbReference type="EMBL" id="JAATIP010000329">
    <property type="protein sequence ID" value="KAF4351739.1"/>
    <property type="molecule type" value="Genomic_DNA"/>
</dbReference>
<organism evidence="1 2">
    <name type="scientific">Cannabis sativa</name>
    <name type="common">Hemp</name>
    <name type="synonym">Marijuana</name>
    <dbReference type="NCBI Taxonomy" id="3483"/>
    <lineage>
        <taxon>Eukaryota</taxon>
        <taxon>Viridiplantae</taxon>
        <taxon>Streptophyta</taxon>
        <taxon>Embryophyta</taxon>
        <taxon>Tracheophyta</taxon>
        <taxon>Spermatophyta</taxon>
        <taxon>Magnoliopsida</taxon>
        <taxon>eudicotyledons</taxon>
        <taxon>Gunneridae</taxon>
        <taxon>Pentapetalae</taxon>
        <taxon>rosids</taxon>
        <taxon>fabids</taxon>
        <taxon>Rosales</taxon>
        <taxon>Cannabaceae</taxon>
        <taxon>Cannabis</taxon>
    </lineage>
</organism>